<keyword evidence="4" id="KW-1185">Reference proteome</keyword>
<dbReference type="EMBL" id="JAGTJJ010000015">
    <property type="protein sequence ID" value="MDC3983674.1"/>
    <property type="molecule type" value="Genomic_DNA"/>
</dbReference>
<feature type="region of interest" description="Disordered" evidence="1">
    <location>
        <begin position="107"/>
        <end position="126"/>
    </location>
</feature>
<protein>
    <submittedName>
        <fullName evidence="3">PilZ domain-containing protein</fullName>
    </submittedName>
</protein>
<organism evidence="3 4">
    <name type="scientific">Polyangium jinanense</name>
    <dbReference type="NCBI Taxonomy" id="2829994"/>
    <lineage>
        <taxon>Bacteria</taxon>
        <taxon>Pseudomonadati</taxon>
        <taxon>Myxococcota</taxon>
        <taxon>Polyangia</taxon>
        <taxon>Polyangiales</taxon>
        <taxon>Polyangiaceae</taxon>
        <taxon>Polyangium</taxon>
    </lineage>
</organism>
<dbReference type="Pfam" id="PF07238">
    <property type="entry name" value="PilZ"/>
    <property type="match status" value="1"/>
</dbReference>
<dbReference type="AlphaFoldDB" id="A0A9X4AT02"/>
<evidence type="ECO:0000259" key="2">
    <source>
        <dbReference type="Pfam" id="PF07238"/>
    </source>
</evidence>
<dbReference type="RefSeq" id="WP_272423347.1">
    <property type="nucleotide sequence ID" value="NZ_JAGTJJ010000015.1"/>
</dbReference>
<reference evidence="3 4" key="1">
    <citation type="submission" date="2021-04" db="EMBL/GenBank/DDBJ databases">
        <title>Genome analysis of Polyangium sp.</title>
        <authorList>
            <person name="Li Y."/>
            <person name="Wang J."/>
        </authorList>
    </citation>
    <scope>NUCLEOTIDE SEQUENCE [LARGE SCALE GENOMIC DNA]</scope>
    <source>
        <strain evidence="3 4">SDU14</strain>
    </source>
</reference>
<feature type="domain" description="PilZ" evidence="2">
    <location>
        <begin position="21"/>
        <end position="107"/>
    </location>
</feature>
<sequence>MKRRSLTPTSCAPPSMAGFYRRASARRPFSERVVFRRGEREVHGFALNISLGGLRAILDESVGLGECFEVGLGDEGSRSGRVVWIQEELGGAIVGLAFLDAKAATREAEAPLDVSSRSCEPWARSK</sequence>
<dbReference type="InterPro" id="IPR009875">
    <property type="entry name" value="PilZ_domain"/>
</dbReference>
<dbReference type="GO" id="GO:0035438">
    <property type="term" value="F:cyclic-di-GMP binding"/>
    <property type="evidence" value="ECO:0007669"/>
    <property type="project" value="InterPro"/>
</dbReference>
<evidence type="ECO:0000256" key="1">
    <source>
        <dbReference type="SAM" id="MobiDB-lite"/>
    </source>
</evidence>
<proteinExistence type="predicted"/>
<gene>
    <name evidence="3" type="ORF">KEG57_24410</name>
</gene>
<dbReference type="SUPFAM" id="SSF141371">
    <property type="entry name" value="PilZ domain-like"/>
    <property type="match status" value="1"/>
</dbReference>
<evidence type="ECO:0000313" key="4">
    <source>
        <dbReference type="Proteomes" id="UP001151081"/>
    </source>
</evidence>
<dbReference type="Proteomes" id="UP001151081">
    <property type="component" value="Unassembled WGS sequence"/>
</dbReference>
<name>A0A9X4AT02_9BACT</name>
<evidence type="ECO:0000313" key="3">
    <source>
        <dbReference type="EMBL" id="MDC3983674.1"/>
    </source>
</evidence>
<accession>A0A9X4AT02</accession>
<comment type="caution">
    <text evidence="3">The sequence shown here is derived from an EMBL/GenBank/DDBJ whole genome shotgun (WGS) entry which is preliminary data.</text>
</comment>